<name>B8I0Z1_RUMCH</name>
<dbReference type="Proteomes" id="UP000001349">
    <property type="component" value="Chromosome"/>
</dbReference>
<dbReference type="EMBL" id="CP001348">
    <property type="protein sequence ID" value="ACL77547.1"/>
    <property type="molecule type" value="Genomic_DNA"/>
</dbReference>
<accession>B8I0Z1</accession>
<dbReference type="HOGENOM" id="CLU_056004_0_0_9"/>
<dbReference type="RefSeq" id="WP_015926605.1">
    <property type="nucleotide sequence ID" value="NC_011898.1"/>
</dbReference>
<dbReference type="STRING" id="394503.Ccel_3258"/>
<dbReference type="InterPro" id="IPR052188">
    <property type="entry name" value="Ni-pincer_cofactor_biosynth"/>
</dbReference>
<dbReference type="OrthoDB" id="702at2"/>
<keyword evidence="2" id="KW-1185">Reference proteome</keyword>
<dbReference type="Gene3D" id="3.40.50.620">
    <property type="entry name" value="HUPs"/>
    <property type="match status" value="1"/>
</dbReference>
<dbReference type="PANTHER" id="PTHR43169:SF2">
    <property type="entry name" value="NAD_GMP SYNTHASE DOMAIN-CONTAINING PROTEIN"/>
    <property type="match status" value="1"/>
</dbReference>
<gene>
    <name evidence="1" type="ordered locus">Ccel_3258</name>
</gene>
<dbReference type="AlphaFoldDB" id="B8I0Z1"/>
<dbReference type="eggNOG" id="COG0037">
    <property type="taxonomic scope" value="Bacteria"/>
</dbReference>
<dbReference type="PANTHER" id="PTHR43169">
    <property type="entry name" value="EXSB FAMILY PROTEIN"/>
    <property type="match status" value="1"/>
</dbReference>
<evidence type="ECO:0000313" key="1">
    <source>
        <dbReference type="EMBL" id="ACL77547.1"/>
    </source>
</evidence>
<dbReference type="SUPFAM" id="SSF52402">
    <property type="entry name" value="Adenine nucleotide alpha hydrolases-like"/>
    <property type="match status" value="1"/>
</dbReference>
<protein>
    <recommendedName>
        <fullName evidence="3">PP-loop domain protein</fullName>
    </recommendedName>
</protein>
<proteinExistence type="predicted"/>
<evidence type="ECO:0008006" key="3">
    <source>
        <dbReference type="Google" id="ProtNLM"/>
    </source>
</evidence>
<dbReference type="InterPro" id="IPR014729">
    <property type="entry name" value="Rossmann-like_a/b/a_fold"/>
</dbReference>
<organism evidence="1 2">
    <name type="scientific">Ruminiclostridium cellulolyticum (strain ATCC 35319 / DSM 5812 / JCM 6584 / H10)</name>
    <name type="common">Clostridium cellulolyticum</name>
    <dbReference type="NCBI Taxonomy" id="394503"/>
    <lineage>
        <taxon>Bacteria</taxon>
        <taxon>Bacillati</taxon>
        <taxon>Bacillota</taxon>
        <taxon>Clostridia</taxon>
        <taxon>Eubacteriales</taxon>
        <taxon>Oscillospiraceae</taxon>
        <taxon>Ruminiclostridium</taxon>
    </lineage>
</organism>
<sequence length="355" mass="41256">MIECEVKCKKCLKQIPVDSEGKSMAKNGLCLECYNDELKAQSIDWMEKEQELQEKIEEVRRAKGTFDGLVMLSGGKDSIYVAYILSKVYKLNIVGLTIDNGFEYQSTFDNSYDIAKKLGISHFIYRLPFEDMREYYNFLLTEDTLKLQDCSQLCFFCGRLLKTISIKVAKMLNVTAVFSGHTLEQIRALGDEEGKDKSFDIRRRYIQNYSVQNYKKALDLLKEKSKESISYLFDDNLETLNFDRFIYPLQYFEYKPIEIVELLSKELGWVADTHFTKKYISSGCKLGKLMEYIATKNGSTTYVEREFSDQIRRGSLSKEDVIKIIESRVDDEGEIQEIIDLLSTSKEKLFWVGEK</sequence>
<evidence type="ECO:0000313" key="2">
    <source>
        <dbReference type="Proteomes" id="UP000001349"/>
    </source>
</evidence>
<dbReference type="KEGG" id="cce:Ccel_3258"/>
<reference evidence="1 2" key="1">
    <citation type="submission" date="2009-01" db="EMBL/GenBank/DDBJ databases">
        <title>Complete sequence of Clostridium cellulolyticum H10.</title>
        <authorList>
            <consortium name="US DOE Joint Genome Institute"/>
            <person name="Lucas S."/>
            <person name="Copeland A."/>
            <person name="Lapidus A."/>
            <person name="Glavina del Rio T."/>
            <person name="Dalin E."/>
            <person name="Tice H."/>
            <person name="Bruce D."/>
            <person name="Goodwin L."/>
            <person name="Pitluck S."/>
            <person name="Chertkov O."/>
            <person name="Saunders E."/>
            <person name="Brettin T."/>
            <person name="Detter J.C."/>
            <person name="Han C."/>
            <person name="Larimer F."/>
            <person name="Land M."/>
            <person name="Hauser L."/>
            <person name="Kyrpides N."/>
            <person name="Ivanova N."/>
            <person name="Zhou J."/>
            <person name="Richardson P."/>
        </authorList>
    </citation>
    <scope>NUCLEOTIDE SEQUENCE [LARGE SCALE GENOMIC DNA]</scope>
    <source>
        <strain evidence="2">ATCC 35319 / DSM 5812 / JCM 6584 / H10</strain>
    </source>
</reference>